<comment type="caution">
    <text evidence="2">The sequence shown here is derived from an EMBL/GenBank/DDBJ whole genome shotgun (WGS) entry which is preliminary data.</text>
</comment>
<sequence>MECNKLQDIRQERKSAFWTLGKGKRLMVRQAHQPGKGKIPNLSPLPPFHLSPGERKKVWGVWGVWGVWRVIFWILS</sequence>
<evidence type="ECO:0000256" key="1">
    <source>
        <dbReference type="SAM" id="Phobius"/>
    </source>
</evidence>
<accession>A0A9Q5Z6M4</accession>
<gene>
    <name evidence="2" type="ORF">VF08_30615</name>
</gene>
<dbReference type="AlphaFoldDB" id="A0A9Q5Z6M4"/>
<reference evidence="2 3" key="1">
    <citation type="submission" date="2015-02" db="EMBL/GenBank/DDBJ databases">
        <title>Nostoc linckia genome annotation.</title>
        <authorList>
            <person name="Zhou Z."/>
        </authorList>
    </citation>
    <scope>NUCLEOTIDE SEQUENCE [LARGE SCALE GENOMIC DNA]</scope>
    <source>
        <strain evidence="3">z8</strain>
    </source>
</reference>
<keyword evidence="1" id="KW-0472">Membrane</keyword>
<dbReference type="Proteomes" id="UP000222310">
    <property type="component" value="Unassembled WGS sequence"/>
</dbReference>
<keyword evidence="1" id="KW-0812">Transmembrane</keyword>
<feature type="transmembrane region" description="Helical" evidence="1">
    <location>
        <begin position="58"/>
        <end position="75"/>
    </location>
</feature>
<protein>
    <submittedName>
        <fullName evidence="2">Uncharacterized protein</fullName>
    </submittedName>
</protein>
<name>A0A9Q5Z6M4_NOSLI</name>
<organism evidence="2 3">
    <name type="scientific">Nostoc linckia z8</name>
    <dbReference type="NCBI Taxonomy" id="1628746"/>
    <lineage>
        <taxon>Bacteria</taxon>
        <taxon>Bacillati</taxon>
        <taxon>Cyanobacteriota</taxon>
        <taxon>Cyanophyceae</taxon>
        <taxon>Nostocales</taxon>
        <taxon>Nostocaceae</taxon>
        <taxon>Nostoc</taxon>
    </lineage>
</organism>
<evidence type="ECO:0000313" key="3">
    <source>
        <dbReference type="Proteomes" id="UP000222310"/>
    </source>
</evidence>
<evidence type="ECO:0000313" key="2">
    <source>
        <dbReference type="EMBL" id="PHJ96194.1"/>
    </source>
</evidence>
<keyword evidence="1" id="KW-1133">Transmembrane helix</keyword>
<proteinExistence type="predicted"/>
<dbReference type="EMBL" id="LAHD01000131">
    <property type="protein sequence ID" value="PHJ96194.1"/>
    <property type="molecule type" value="Genomic_DNA"/>
</dbReference>